<proteinExistence type="predicted"/>
<accession>A0ABV5KJI7</accession>
<comment type="caution">
    <text evidence="3">The sequence shown here is derived from an EMBL/GenBank/DDBJ whole genome shotgun (WGS) entry which is preliminary data.</text>
</comment>
<evidence type="ECO:0000256" key="1">
    <source>
        <dbReference type="SAM" id="MobiDB-lite"/>
    </source>
</evidence>
<protein>
    <submittedName>
        <fullName evidence="3">ABC transporter substrate-binding protein</fullName>
    </submittedName>
</protein>
<organism evidence="3 4">
    <name type="scientific">Paenibacillus aurantiacus</name>
    <dbReference type="NCBI Taxonomy" id="1936118"/>
    <lineage>
        <taxon>Bacteria</taxon>
        <taxon>Bacillati</taxon>
        <taxon>Bacillota</taxon>
        <taxon>Bacilli</taxon>
        <taxon>Bacillales</taxon>
        <taxon>Paenibacillaceae</taxon>
        <taxon>Paenibacillus</taxon>
    </lineage>
</organism>
<keyword evidence="4" id="KW-1185">Reference proteome</keyword>
<dbReference type="Pfam" id="PF01547">
    <property type="entry name" value="SBP_bac_1"/>
    <property type="match status" value="1"/>
</dbReference>
<dbReference type="RefSeq" id="WP_377491114.1">
    <property type="nucleotide sequence ID" value="NZ_JBHMDO010000010.1"/>
</dbReference>
<keyword evidence="2" id="KW-0732">Signal</keyword>
<dbReference type="PANTHER" id="PTHR43649">
    <property type="entry name" value="ARABINOSE-BINDING PROTEIN-RELATED"/>
    <property type="match status" value="1"/>
</dbReference>
<evidence type="ECO:0000256" key="2">
    <source>
        <dbReference type="SAM" id="SignalP"/>
    </source>
</evidence>
<dbReference type="EMBL" id="JBHMDO010000010">
    <property type="protein sequence ID" value="MFB9325388.1"/>
    <property type="molecule type" value="Genomic_DNA"/>
</dbReference>
<evidence type="ECO:0000313" key="3">
    <source>
        <dbReference type="EMBL" id="MFB9325388.1"/>
    </source>
</evidence>
<dbReference type="InterPro" id="IPR006059">
    <property type="entry name" value="SBP"/>
</dbReference>
<dbReference type="InterPro" id="IPR050490">
    <property type="entry name" value="Bact_solute-bd_prot1"/>
</dbReference>
<dbReference type="Proteomes" id="UP001589747">
    <property type="component" value="Unassembled WGS sequence"/>
</dbReference>
<feature type="chain" id="PRO_5046751245" evidence="2">
    <location>
        <begin position="28"/>
        <end position="498"/>
    </location>
</feature>
<evidence type="ECO:0000313" key="4">
    <source>
        <dbReference type="Proteomes" id="UP001589747"/>
    </source>
</evidence>
<feature type="region of interest" description="Disordered" evidence="1">
    <location>
        <begin position="477"/>
        <end position="498"/>
    </location>
</feature>
<sequence>MYTTWGARMRKTAVLGLSLTLMGSALAACSSGSDTSAEKRVLRIGFIYSSPDSEQYLRQQYTDSYELMHPELDIQIVSAMNYDDQRFQEQTDPSKPVTQPDPYDKLKELLNGTNPVDVVVLDSGTTYLKRLVQDNMLKQLDPIIQEKEFDIEDYVPTVIDGIKEAGDNAIYALTPTFNSSALYYNKKIFADAGVEVPKDGMMWDDVFASAKRLAKGEGNKRIFGLQMNRWGGDAFNDMQQYYLPALQMKVFDDKGEKMSVTGPQWEKVFNTFVPLYKDKIIPSGQDLYDTGTTDGKQAWNPYQGDLFINGRVGMMVAGYEYITELTRAKEQNAKNSKVPSVDWGVVMMPQHTENPGYGSSINLSALMGINAKAANPDDAWEFIAFNNSKEWAKLKSRSTYELIARKSMLKPRDGQDYNVEAFYTLKPVPPTNLDMEKLSREKPGIYEAQYMGTQAIQQVIEGKMNVQQALKDWETKGNEALKRTNDGASGDGVVRPLG</sequence>
<dbReference type="Gene3D" id="3.40.190.10">
    <property type="entry name" value="Periplasmic binding protein-like II"/>
    <property type="match status" value="1"/>
</dbReference>
<dbReference type="PANTHER" id="PTHR43649:SF12">
    <property type="entry name" value="DIACETYLCHITOBIOSE BINDING PROTEIN DASA"/>
    <property type="match status" value="1"/>
</dbReference>
<feature type="signal peptide" evidence="2">
    <location>
        <begin position="1"/>
        <end position="27"/>
    </location>
</feature>
<name>A0ABV5KJI7_9BACL</name>
<gene>
    <name evidence="3" type="ORF">ACFFSY_05580</name>
</gene>
<reference evidence="3 4" key="1">
    <citation type="submission" date="2024-09" db="EMBL/GenBank/DDBJ databases">
        <authorList>
            <person name="Sun Q."/>
            <person name="Mori K."/>
        </authorList>
    </citation>
    <scope>NUCLEOTIDE SEQUENCE [LARGE SCALE GENOMIC DNA]</scope>
    <source>
        <strain evidence="3 4">TISTR 2452</strain>
    </source>
</reference>
<dbReference type="SUPFAM" id="SSF53850">
    <property type="entry name" value="Periplasmic binding protein-like II"/>
    <property type="match status" value="1"/>
</dbReference>